<evidence type="ECO:0000256" key="1">
    <source>
        <dbReference type="SAM" id="Phobius"/>
    </source>
</evidence>
<dbReference type="Proteomes" id="UP000184031">
    <property type="component" value="Unassembled WGS sequence"/>
</dbReference>
<evidence type="ECO:0000313" key="2">
    <source>
        <dbReference type="EMBL" id="SFB84720.1"/>
    </source>
</evidence>
<keyword evidence="1" id="KW-0812">Transmembrane</keyword>
<dbReference type="Proteomes" id="UP000198940">
    <property type="component" value="Unassembled WGS sequence"/>
</dbReference>
<feature type="transmembrane region" description="Helical" evidence="1">
    <location>
        <begin position="12"/>
        <end position="35"/>
    </location>
</feature>
<sequence length="233" mass="26217">MDSQISTRNKKARLAGLLYLLLVICGLAYLVYVPSQIVDWDNATRTLENLERKEMLFKLGIVAAICSFIIFILLPLALYRLLKEVDKNAALLMALLAILSVPISFVNILNKFTILSLLETPEPQKGNDLAYQVMFYLEQYSNGTELLQIFWGLWLLPFGYLVYRSVFLPKLLGILLMLGCFGYLITFFGGFLYPGFSKTVFSTIVALPASIGEIGTCLWLLIMGTNTVKFAKK</sequence>
<proteinExistence type="predicted"/>
<dbReference type="Pfam" id="PF14329">
    <property type="entry name" value="DUF4386"/>
    <property type="match status" value="1"/>
</dbReference>
<dbReference type="EMBL" id="FOKU01000003">
    <property type="protein sequence ID" value="SFB84720.1"/>
    <property type="molecule type" value="Genomic_DNA"/>
</dbReference>
<dbReference type="RefSeq" id="WP_081894292.1">
    <property type="nucleotide sequence ID" value="NZ_FOKU01000003.1"/>
</dbReference>
<comment type="caution">
    <text evidence="3">The sequence shown here is derived from an EMBL/GenBank/DDBJ whole genome shotgun (WGS) entry which is preliminary data.</text>
</comment>
<dbReference type="EMBL" id="FRAT01000003">
    <property type="protein sequence ID" value="SHK50825.1"/>
    <property type="molecule type" value="Genomic_DNA"/>
</dbReference>
<dbReference type="OrthoDB" id="1160166at2"/>
<feature type="transmembrane region" description="Helical" evidence="1">
    <location>
        <begin position="175"/>
        <end position="193"/>
    </location>
</feature>
<keyword evidence="1" id="KW-1133">Transmembrane helix</keyword>
<evidence type="ECO:0000313" key="3">
    <source>
        <dbReference type="EMBL" id="SHK50825.1"/>
    </source>
</evidence>
<reference evidence="3 4" key="1">
    <citation type="submission" date="2016-11" db="EMBL/GenBank/DDBJ databases">
        <authorList>
            <person name="Varghese N."/>
            <person name="Submissions S."/>
        </authorList>
    </citation>
    <scope>NUCLEOTIDE SEQUENCE [LARGE SCALE GENOMIC DNA]</scope>
    <source>
        <strain evidence="3 4">CGMCC 1.12174</strain>
        <strain evidence="2 5">DSM 26351</strain>
    </source>
</reference>
<gene>
    <name evidence="2" type="ORF">SAMN04487891_10323</name>
    <name evidence="3" type="ORF">SAMN05216293_1184</name>
</gene>
<keyword evidence="1" id="KW-0472">Membrane</keyword>
<dbReference type="InterPro" id="IPR025495">
    <property type="entry name" value="DUF4386"/>
</dbReference>
<feature type="transmembrane region" description="Helical" evidence="1">
    <location>
        <begin position="199"/>
        <end position="223"/>
    </location>
</feature>
<evidence type="ECO:0000313" key="5">
    <source>
        <dbReference type="Proteomes" id="UP000198940"/>
    </source>
</evidence>
<dbReference type="STRING" id="1055723.SAMN05216293_1184"/>
<evidence type="ECO:0000313" key="4">
    <source>
        <dbReference type="Proteomes" id="UP000184031"/>
    </source>
</evidence>
<name>A0A1M6T1F8_9FLAO</name>
<protein>
    <recommendedName>
        <fullName evidence="6">DUF4386 domain-containing protein</fullName>
    </recommendedName>
</protein>
<feature type="transmembrane region" description="Helical" evidence="1">
    <location>
        <begin position="55"/>
        <end position="78"/>
    </location>
</feature>
<accession>A0A1M6T1F8</accession>
<keyword evidence="5" id="KW-1185">Reference proteome</keyword>
<evidence type="ECO:0008006" key="6">
    <source>
        <dbReference type="Google" id="ProtNLM"/>
    </source>
</evidence>
<organism evidence="3 4">
    <name type="scientific">Flagellimonas taeanensis</name>
    <dbReference type="NCBI Taxonomy" id="1005926"/>
    <lineage>
        <taxon>Bacteria</taxon>
        <taxon>Pseudomonadati</taxon>
        <taxon>Bacteroidota</taxon>
        <taxon>Flavobacteriia</taxon>
        <taxon>Flavobacteriales</taxon>
        <taxon>Flavobacteriaceae</taxon>
        <taxon>Flagellimonas</taxon>
    </lineage>
</organism>
<feature type="transmembrane region" description="Helical" evidence="1">
    <location>
        <begin position="90"/>
        <end position="109"/>
    </location>
</feature>
<dbReference type="AlphaFoldDB" id="A0A1M6T1F8"/>
<feature type="transmembrane region" description="Helical" evidence="1">
    <location>
        <begin position="146"/>
        <end position="163"/>
    </location>
</feature>